<comment type="similarity">
    <text evidence="1">In the N-terminal section; belongs to the CRISPR-associated nuclease Cas3-HD family.</text>
</comment>
<keyword evidence="9" id="KW-0051">Antiviral defense</keyword>
<dbReference type="GO" id="GO:0016787">
    <property type="term" value="F:hydrolase activity"/>
    <property type="evidence" value="ECO:0007669"/>
    <property type="project" value="UniProtKB-KW"/>
</dbReference>
<dbReference type="InterPro" id="IPR054712">
    <property type="entry name" value="Cas3-like_dom"/>
</dbReference>
<dbReference type="Gene3D" id="3.40.50.300">
    <property type="entry name" value="P-loop containing nucleotide triphosphate hydrolases"/>
    <property type="match status" value="2"/>
</dbReference>
<dbReference type="AlphaFoldDB" id="A0A2A2ALX0"/>
<proteinExistence type="inferred from homology"/>
<dbReference type="GO" id="GO:0051607">
    <property type="term" value="P:defense response to virus"/>
    <property type="evidence" value="ECO:0007669"/>
    <property type="project" value="UniProtKB-KW"/>
</dbReference>
<dbReference type="NCBIfam" id="TIGR01596">
    <property type="entry name" value="cas3_HD"/>
    <property type="match status" value="1"/>
</dbReference>
<dbReference type="Proteomes" id="UP000218054">
    <property type="component" value="Unassembled WGS sequence"/>
</dbReference>
<sequence>MLDVAAVAEAMLVREPVRTLDWAAAVFGLPRQHCARWLAALAGLHDFGKAMAGFQAKWPQGMAADQANGLSFPQHACGVTEHSRATAALLRKLLSDAVDAERAWLRHALQAISAHHGFHFTPVEIHDARPKGEPSAWAQARQVIFDAYWQTLAPQGAPIADEIPLPAVNWLAGLTSMADWIASNPEWFALGERHDDLDSYYAHARTLADTALRHIHWNTARRLLETPTDLNALLSRVTGRPGLQARPLQQAGDALLRDVQGPALLLVEAPMGEGKTELAFLAHLHLQAANDHRGLYVALPTQATGNALFSRALTFLEAFDVDPTEVQLIHGSAWMNEEAARLRTIRLRSINQDAGETLEAATWFSQRRRPLLSAYGVGTIDQALFAALNVKHHFVRLWGLGNRVVVLDEVHAYDTYTSGLIASLLQWLKALGSSVVLMSATLPRARRDELLAAWGAVPDALPALAYPRVLLADAQGVQGASFVARELPPITLKPLAEDLTCMANQALALLEGGGCGAIIVNTVDRAQQLYLLLRERLSADIRLLLFHARYPLDERAERERQVLTHFGPQGERPEKALLIATQVAEQSLDLDFDFMLSDLAPVDLLLQRAGRLHRHQRPRPALHRTPCLWVAGLQPAFPDLKTTAWQFVYDTYILGRTWALLQCESTLTLPGDIDRLVQAVYGDQPLPAALDAQVQNAIEITAYGEYRAKVNKERQEARNVAIDPASEPQSAYIDKPRGNDDSDLLGLRNVTRLGREGITLIPVEVTEDGWRVLGMDIDPVQPLDERTARHLYARQLRLSRKAVVKHFQGVEKPATFAEHPWLRHCHLLPLTQGRYAQPGIHLRLDLELGLIYEKDPSTGGDE</sequence>
<name>A0A2A2ALX0_9BURK</name>
<dbReference type="PANTHER" id="PTHR47963">
    <property type="entry name" value="DEAD-BOX ATP-DEPENDENT RNA HELICASE 47, MITOCHONDRIAL"/>
    <property type="match status" value="1"/>
</dbReference>
<dbReference type="InterPro" id="IPR001650">
    <property type="entry name" value="Helicase_C-like"/>
</dbReference>
<keyword evidence="8" id="KW-0067">ATP-binding</keyword>
<dbReference type="Pfam" id="PF18395">
    <property type="entry name" value="Cas3_C"/>
    <property type="match status" value="1"/>
</dbReference>
<dbReference type="PROSITE" id="PS51643">
    <property type="entry name" value="HD_CAS3"/>
    <property type="match status" value="1"/>
</dbReference>
<dbReference type="InterPro" id="IPR041372">
    <property type="entry name" value="Cas3_C"/>
</dbReference>
<dbReference type="InterPro" id="IPR050547">
    <property type="entry name" value="DEAD_box_RNA_helicases"/>
</dbReference>
<evidence type="ECO:0000256" key="1">
    <source>
        <dbReference type="ARBA" id="ARBA00006847"/>
    </source>
</evidence>
<dbReference type="Pfam" id="PF22590">
    <property type="entry name" value="Cas3-like_C_2"/>
    <property type="match status" value="1"/>
</dbReference>
<dbReference type="SUPFAM" id="SSF52540">
    <property type="entry name" value="P-loop containing nucleoside triphosphate hydrolases"/>
    <property type="match status" value="1"/>
</dbReference>
<dbReference type="CDD" id="cd09641">
    <property type="entry name" value="Cas3''_I"/>
    <property type="match status" value="1"/>
</dbReference>
<dbReference type="NCBIfam" id="TIGR01587">
    <property type="entry name" value="cas3_core"/>
    <property type="match status" value="1"/>
</dbReference>
<evidence type="ECO:0000256" key="9">
    <source>
        <dbReference type="ARBA" id="ARBA00023118"/>
    </source>
</evidence>
<dbReference type="GO" id="GO:0003723">
    <property type="term" value="F:RNA binding"/>
    <property type="evidence" value="ECO:0007669"/>
    <property type="project" value="TreeGrafter"/>
</dbReference>
<evidence type="ECO:0000256" key="7">
    <source>
        <dbReference type="ARBA" id="ARBA00022806"/>
    </source>
</evidence>
<dbReference type="Gene3D" id="1.10.3210.30">
    <property type="match status" value="1"/>
</dbReference>
<comment type="caution">
    <text evidence="12">The sequence shown here is derived from an EMBL/GenBank/DDBJ whole genome shotgun (WGS) entry which is preliminary data.</text>
</comment>
<organism evidence="12 13">
    <name type="scientific">Vandammella animalimorsus</name>
    <dbReference type="NCBI Taxonomy" id="2029117"/>
    <lineage>
        <taxon>Bacteria</taxon>
        <taxon>Pseudomonadati</taxon>
        <taxon>Pseudomonadota</taxon>
        <taxon>Betaproteobacteria</taxon>
        <taxon>Burkholderiales</taxon>
        <taxon>Comamonadaceae</taxon>
        <taxon>Vandammella</taxon>
    </lineage>
</organism>
<dbReference type="PANTHER" id="PTHR47963:SF9">
    <property type="entry name" value="CRISPR-ASSOCIATED ENDONUCLEASE_HELICASE CAS3"/>
    <property type="match status" value="1"/>
</dbReference>
<evidence type="ECO:0000259" key="11">
    <source>
        <dbReference type="PROSITE" id="PS51643"/>
    </source>
</evidence>
<comment type="similarity">
    <text evidence="2">In the central section; belongs to the CRISPR-associated helicase Cas3 family.</text>
</comment>
<evidence type="ECO:0000256" key="3">
    <source>
        <dbReference type="ARBA" id="ARBA00022722"/>
    </source>
</evidence>
<reference evidence="12 13" key="1">
    <citation type="submission" date="2017-08" db="EMBL/GenBank/DDBJ databases">
        <title>WGS of Clinical strains of the CDC Group NO-1 linked to zoonotic infections in humans.</title>
        <authorList>
            <person name="Bernier A.-M."/>
            <person name="Bernard K."/>
        </authorList>
    </citation>
    <scope>NUCLEOTIDE SEQUENCE [LARGE SCALE GENOMIC DNA]</scope>
    <source>
        <strain evidence="12 13">NML00-0135</strain>
    </source>
</reference>
<dbReference type="GO" id="GO:0046872">
    <property type="term" value="F:metal ion binding"/>
    <property type="evidence" value="ECO:0007669"/>
    <property type="project" value="UniProtKB-KW"/>
</dbReference>
<dbReference type="Pfam" id="PF18019">
    <property type="entry name" value="Cas3_HD"/>
    <property type="match status" value="1"/>
</dbReference>
<keyword evidence="5" id="KW-0547">Nucleotide-binding</keyword>
<keyword evidence="6" id="KW-0378">Hydrolase</keyword>
<dbReference type="InterPro" id="IPR027417">
    <property type="entry name" value="P-loop_NTPase"/>
</dbReference>
<dbReference type="EMBL" id="NSJB01000001">
    <property type="protein sequence ID" value="PAT38619.1"/>
    <property type="molecule type" value="Genomic_DNA"/>
</dbReference>
<dbReference type="InterPro" id="IPR006483">
    <property type="entry name" value="CRISPR-assoc_Cas3_HD"/>
</dbReference>
<dbReference type="GO" id="GO:0004519">
    <property type="term" value="F:endonuclease activity"/>
    <property type="evidence" value="ECO:0007669"/>
    <property type="project" value="UniProtKB-KW"/>
</dbReference>
<evidence type="ECO:0000256" key="2">
    <source>
        <dbReference type="ARBA" id="ARBA00009046"/>
    </source>
</evidence>
<keyword evidence="4" id="KW-0479">Metal-binding</keyword>
<protein>
    <submittedName>
        <fullName evidence="12">CRISPR-associated helicase/endonuclease Cas3</fullName>
    </submittedName>
</protein>
<evidence type="ECO:0000256" key="5">
    <source>
        <dbReference type="ARBA" id="ARBA00022741"/>
    </source>
</evidence>
<feature type="region of interest" description="Disordered" evidence="10">
    <location>
        <begin position="718"/>
        <end position="739"/>
    </location>
</feature>
<evidence type="ECO:0000313" key="12">
    <source>
        <dbReference type="EMBL" id="PAT38619.1"/>
    </source>
</evidence>
<evidence type="ECO:0000256" key="8">
    <source>
        <dbReference type="ARBA" id="ARBA00022840"/>
    </source>
</evidence>
<evidence type="ECO:0000313" key="13">
    <source>
        <dbReference type="Proteomes" id="UP000218054"/>
    </source>
</evidence>
<dbReference type="InterPro" id="IPR006474">
    <property type="entry name" value="Helicase_Cas3_CRISPR-ass_core"/>
</dbReference>
<dbReference type="GO" id="GO:0003724">
    <property type="term" value="F:RNA helicase activity"/>
    <property type="evidence" value="ECO:0007669"/>
    <property type="project" value="TreeGrafter"/>
</dbReference>
<evidence type="ECO:0000256" key="10">
    <source>
        <dbReference type="SAM" id="MobiDB-lite"/>
    </source>
</evidence>
<keyword evidence="13" id="KW-1185">Reference proteome</keyword>
<gene>
    <name evidence="12" type="ORF">CK625_03950</name>
</gene>
<evidence type="ECO:0000256" key="4">
    <source>
        <dbReference type="ARBA" id="ARBA00022723"/>
    </source>
</evidence>
<feature type="domain" description="HD Cas3-type" evidence="11">
    <location>
        <begin position="1"/>
        <end position="181"/>
    </location>
</feature>
<keyword evidence="12" id="KW-0255">Endonuclease</keyword>
<dbReference type="SMART" id="SM00490">
    <property type="entry name" value="HELICc"/>
    <property type="match status" value="1"/>
</dbReference>
<keyword evidence="7" id="KW-0347">Helicase</keyword>
<accession>A0A2A2ALX0</accession>
<keyword evidence="3" id="KW-0540">Nuclease</keyword>
<dbReference type="InterPro" id="IPR038257">
    <property type="entry name" value="CRISPR-assoc_Cas3_HD_sf"/>
</dbReference>
<dbReference type="GO" id="GO:0005524">
    <property type="term" value="F:ATP binding"/>
    <property type="evidence" value="ECO:0007669"/>
    <property type="project" value="UniProtKB-KW"/>
</dbReference>
<evidence type="ECO:0000256" key="6">
    <source>
        <dbReference type="ARBA" id="ARBA00022801"/>
    </source>
</evidence>